<comment type="pathway">
    <text evidence="7">tRNA modification; N(7)-methylguanine-tRNA biosynthesis.</text>
</comment>
<protein>
    <recommendedName>
        <fullName evidence="7">tRNA (guanine-N(7)-)-methyltransferase</fullName>
        <ecNumber evidence="7">2.1.1.33</ecNumber>
    </recommendedName>
    <alternativeName>
        <fullName evidence="7">tRNA (guanine(46)-N(7))-methyltransferase</fullName>
    </alternativeName>
    <alternativeName>
        <fullName evidence="7">tRNA(m7G46)-methyltransferase</fullName>
    </alternativeName>
</protein>
<evidence type="ECO:0000256" key="3">
    <source>
        <dbReference type="ARBA" id="ARBA00022603"/>
    </source>
</evidence>
<comment type="caution">
    <text evidence="7">Lacks conserved residue(s) required for the propagation of feature annotation.</text>
</comment>
<feature type="binding site" evidence="7">
    <location>
        <position position="93"/>
    </location>
    <ligand>
        <name>S-adenosyl-L-methionine</name>
        <dbReference type="ChEBI" id="CHEBI:59789"/>
    </ligand>
</feature>
<dbReference type="SUPFAM" id="SSF53335">
    <property type="entry name" value="S-adenosyl-L-methionine-dependent methyltransferases"/>
    <property type="match status" value="1"/>
</dbReference>
<comment type="similarity">
    <text evidence="7">Belongs to the class I-like SAM-binding methyltransferase superfamily. TrmB family.</text>
</comment>
<evidence type="ECO:0000256" key="1">
    <source>
        <dbReference type="ARBA" id="ARBA00000142"/>
    </source>
</evidence>
<dbReference type="PANTHER" id="PTHR23417">
    <property type="entry name" value="3-DEOXY-D-MANNO-OCTULOSONIC-ACID TRANSFERASE/TRNA GUANINE-N 7 - -METHYLTRANSFERASE"/>
    <property type="match status" value="1"/>
</dbReference>
<dbReference type="UniPathway" id="UPA00989"/>
<dbReference type="NCBIfam" id="TIGR00091">
    <property type="entry name" value="tRNA (guanosine(46)-N7)-methyltransferase TrmB"/>
    <property type="match status" value="1"/>
</dbReference>
<name>A0A1Q5PP69_9ACTO</name>
<keyword evidence="3 7" id="KW-0489">Methyltransferase</keyword>
<evidence type="ECO:0000256" key="4">
    <source>
        <dbReference type="ARBA" id="ARBA00022679"/>
    </source>
</evidence>
<sequence>MSKRGARSQGVVSDVDLPGAKPETLPDGRYRSRTKSFVRRGTRMAKSLENTWETHSAQYMVDVERAVGHTSVQEGPSLDYTDLFGRTAPVTVEIGCGSGDQIVAAAARWPERDFIGLEVWRPGIAKTISKAVEENVTNLRLIEADAVQVFDYLIGEGSLAEVWTFFPDPWRKSRHHKRRLVQPKFAQTVASRLVEGGVWRLATDWDDYAWHMRDVVNSMTLCANPHEGERPDPLDPEGDLGGFAPRFSGRVMTRFEQRGLDAGRRVRDLTAIRLP</sequence>
<feature type="binding site" evidence="7">
    <location>
        <position position="172"/>
    </location>
    <ligand>
        <name>substrate</name>
    </ligand>
</feature>
<evidence type="ECO:0000256" key="8">
    <source>
        <dbReference type="SAM" id="MobiDB-lite"/>
    </source>
</evidence>
<keyword evidence="5 7" id="KW-0949">S-adenosyl-L-methionine</keyword>
<feature type="binding site" evidence="7">
    <location>
        <position position="118"/>
    </location>
    <ligand>
        <name>S-adenosyl-L-methionine</name>
        <dbReference type="ChEBI" id="CHEBI:59789"/>
    </ligand>
</feature>
<feature type="binding site" evidence="7">
    <location>
        <position position="204"/>
    </location>
    <ligand>
        <name>substrate</name>
    </ligand>
</feature>
<evidence type="ECO:0000313" key="9">
    <source>
        <dbReference type="EMBL" id="OKL49327.1"/>
    </source>
</evidence>
<dbReference type="InterPro" id="IPR029063">
    <property type="entry name" value="SAM-dependent_MTases_sf"/>
</dbReference>
<dbReference type="PANTHER" id="PTHR23417:SF14">
    <property type="entry name" value="PENTACOTRIPEPTIDE-REPEAT REGION OF PRORP DOMAIN-CONTAINING PROTEIN"/>
    <property type="match status" value="1"/>
</dbReference>
<dbReference type="AlphaFoldDB" id="A0A1Q5PP69"/>
<evidence type="ECO:0000256" key="7">
    <source>
        <dbReference type="HAMAP-Rule" id="MF_01057"/>
    </source>
</evidence>
<evidence type="ECO:0000256" key="5">
    <source>
        <dbReference type="ARBA" id="ARBA00022691"/>
    </source>
</evidence>
<feature type="binding site" evidence="7">
    <location>
        <begin position="253"/>
        <end position="256"/>
    </location>
    <ligand>
        <name>substrate</name>
    </ligand>
</feature>
<dbReference type="OrthoDB" id="9802090at2"/>
<proteinExistence type="inferred from homology"/>
<comment type="function">
    <text evidence="2 7">Catalyzes the formation of N(7)-methylguanine at position 46 (m7G46) in tRNA.</text>
</comment>
<dbReference type="GO" id="GO:0008176">
    <property type="term" value="F:tRNA (guanine(46)-N7)-methyltransferase activity"/>
    <property type="evidence" value="ECO:0007669"/>
    <property type="project" value="UniProtKB-UniRule"/>
</dbReference>
<evidence type="ECO:0000256" key="2">
    <source>
        <dbReference type="ARBA" id="ARBA00003015"/>
    </source>
</evidence>
<keyword evidence="6 7" id="KW-0819">tRNA processing</keyword>
<comment type="catalytic activity">
    <reaction evidence="1 7">
        <text>guanosine(46) in tRNA + S-adenosyl-L-methionine = N(7)-methylguanosine(46) in tRNA + S-adenosyl-L-homocysteine</text>
        <dbReference type="Rhea" id="RHEA:42708"/>
        <dbReference type="Rhea" id="RHEA-COMP:10188"/>
        <dbReference type="Rhea" id="RHEA-COMP:10189"/>
        <dbReference type="ChEBI" id="CHEBI:57856"/>
        <dbReference type="ChEBI" id="CHEBI:59789"/>
        <dbReference type="ChEBI" id="CHEBI:74269"/>
        <dbReference type="ChEBI" id="CHEBI:74480"/>
        <dbReference type="EC" id="2.1.1.33"/>
    </reaction>
</comment>
<dbReference type="PROSITE" id="PS51625">
    <property type="entry name" value="SAM_MT_TRMB"/>
    <property type="match status" value="1"/>
</dbReference>
<dbReference type="Gene3D" id="3.40.50.150">
    <property type="entry name" value="Vaccinia Virus protein VP39"/>
    <property type="match status" value="1"/>
</dbReference>
<feature type="region of interest" description="Disordered" evidence="8">
    <location>
        <begin position="1"/>
        <end position="31"/>
    </location>
</feature>
<feature type="binding site" evidence="7">
    <location>
        <position position="168"/>
    </location>
    <ligand>
        <name>S-adenosyl-L-methionine</name>
        <dbReference type="ChEBI" id="CHEBI:59789"/>
    </ligand>
</feature>
<dbReference type="EC" id="2.1.1.33" evidence="7"/>
<dbReference type="EMBL" id="MPDM01000004">
    <property type="protein sequence ID" value="OKL49327.1"/>
    <property type="molecule type" value="Genomic_DNA"/>
</dbReference>
<accession>A0A1Q5PP69</accession>
<reference evidence="10" key="1">
    <citation type="submission" date="2016-11" db="EMBL/GenBank/DDBJ databases">
        <title>Actinomyces gypaetusis sp. nov. isolated from Gypaetus barbatus in Qinghai Tibet Plateau China.</title>
        <authorList>
            <person name="Meng X."/>
        </authorList>
    </citation>
    <scope>NUCLEOTIDE SEQUENCE [LARGE SCALE GENOMIC DNA]</scope>
    <source>
        <strain evidence="10">DSM 15383</strain>
    </source>
</reference>
<keyword evidence="4 7" id="KW-0808">Transferase</keyword>
<organism evidence="9 10">
    <name type="scientific">Boudabousia marimammalium</name>
    <dbReference type="NCBI Taxonomy" id="156892"/>
    <lineage>
        <taxon>Bacteria</taxon>
        <taxon>Bacillati</taxon>
        <taxon>Actinomycetota</taxon>
        <taxon>Actinomycetes</taxon>
        <taxon>Actinomycetales</taxon>
        <taxon>Actinomycetaceae</taxon>
        <taxon>Boudabousia</taxon>
    </lineage>
</organism>
<gene>
    <name evidence="7" type="primary">trmB</name>
    <name evidence="9" type="ORF">BM477_04940</name>
</gene>
<dbReference type="CDD" id="cd02440">
    <property type="entry name" value="AdoMet_MTases"/>
    <property type="match status" value="1"/>
</dbReference>
<keyword evidence="10" id="KW-1185">Reference proteome</keyword>
<dbReference type="Proteomes" id="UP000186465">
    <property type="component" value="Unassembled WGS sequence"/>
</dbReference>
<evidence type="ECO:0000256" key="6">
    <source>
        <dbReference type="ARBA" id="ARBA00022694"/>
    </source>
</evidence>
<evidence type="ECO:0000313" key="10">
    <source>
        <dbReference type="Proteomes" id="UP000186465"/>
    </source>
</evidence>
<comment type="caution">
    <text evidence="9">The sequence shown here is derived from an EMBL/GenBank/DDBJ whole genome shotgun (WGS) entry which is preliminary data.</text>
</comment>
<dbReference type="STRING" id="156892.BM477_04940"/>
<dbReference type="Pfam" id="PF02390">
    <property type="entry name" value="Methyltransf_4"/>
    <property type="match status" value="1"/>
</dbReference>
<dbReference type="GO" id="GO:0043527">
    <property type="term" value="C:tRNA methyltransferase complex"/>
    <property type="evidence" value="ECO:0007669"/>
    <property type="project" value="TreeGrafter"/>
</dbReference>
<dbReference type="HAMAP" id="MF_01057">
    <property type="entry name" value="tRNA_methyltr_TrmB"/>
    <property type="match status" value="1"/>
</dbReference>
<dbReference type="InterPro" id="IPR003358">
    <property type="entry name" value="tRNA_(Gua-N-7)_MeTrfase_Trmb"/>
</dbReference>
<dbReference type="InterPro" id="IPR055361">
    <property type="entry name" value="tRNA_methyltr_TrmB_bact"/>
</dbReference>
<dbReference type="RefSeq" id="WP_075361566.1">
    <property type="nucleotide sequence ID" value="NZ_MPDM01000004.1"/>
</dbReference>
<feature type="binding site" evidence="7">
    <location>
        <position position="145"/>
    </location>
    <ligand>
        <name>S-adenosyl-L-methionine</name>
        <dbReference type="ChEBI" id="CHEBI:59789"/>
    </ligand>
</feature>